<gene>
    <name evidence="7" type="ORF">IAI61_11190</name>
</gene>
<evidence type="ECO:0000259" key="6">
    <source>
        <dbReference type="Pfam" id="PF00496"/>
    </source>
</evidence>
<evidence type="ECO:0000256" key="1">
    <source>
        <dbReference type="ARBA" id="ARBA00004418"/>
    </source>
</evidence>
<evidence type="ECO:0000256" key="5">
    <source>
        <dbReference type="SAM" id="SignalP"/>
    </source>
</evidence>
<comment type="caution">
    <text evidence="7">The sequence shown here is derived from an EMBL/GenBank/DDBJ whole genome shotgun (WGS) entry which is preliminary data.</text>
</comment>
<dbReference type="Proteomes" id="UP001518989">
    <property type="component" value="Unassembled WGS sequence"/>
</dbReference>
<dbReference type="InterPro" id="IPR030678">
    <property type="entry name" value="Peptide/Ni-bd"/>
</dbReference>
<dbReference type="PIRSF" id="PIRSF002741">
    <property type="entry name" value="MppA"/>
    <property type="match status" value="1"/>
</dbReference>
<name>A0ABS3KRL4_9PROT</name>
<keyword evidence="4 5" id="KW-0732">Signal</keyword>
<dbReference type="Gene3D" id="3.10.105.10">
    <property type="entry name" value="Dipeptide-binding Protein, Domain 3"/>
    <property type="match status" value="1"/>
</dbReference>
<feature type="signal peptide" evidence="5">
    <location>
        <begin position="1"/>
        <end position="25"/>
    </location>
</feature>
<evidence type="ECO:0000313" key="8">
    <source>
        <dbReference type="Proteomes" id="UP001518989"/>
    </source>
</evidence>
<dbReference type="InterPro" id="IPR000914">
    <property type="entry name" value="SBP_5_dom"/>
</dbReference>
<dbReference type="CDD" id="cd08498">
    <property type="entry name" value="PBP2_NikA_DppA_OppA_like_2"/>
    <property type="match status" value="1"/>
</dbReference>
<sequence>MTYPSLRAVLCASVLFPLSVAPVLAQDALRVGLAANITSLDPQFHVVGSNSALARNVFDGLVNQDDRQQLVAGLASVWKPVDDTTWEFKLRSGVRFHDGSPMEAEDIAASLRRVPTVRNSPSSFLPYVRPISAVEVVDAQTIRIRTTEPYPLLPNALSRIAILPRSLERAETADFNSGKAMIGTGPFRFASYTPGDRLELEAAVPGEGAWRRVTFRFIPTNASRVAALLSNDVDVIEGVPTTDIAKLRSDGKITLSSVASNRVMYLHLDHEREQSPFVRGRNGEAIPNALRDPRVRQALSLALDRRAIVARVMDGEGTPAGQLVPEGYFGFVPGLAAPAFDAAGARRLLAEAGLPNGFQMTLHATNDRYPNDDKVAQVLAQLWTRVGIQTKVEAQPGNIFFARASNREYSVIMGGAAAETGEASSVLRPLLATFNPEKGDGSGNRGRYSNPEFDRLLAEALRTVDDRKREALLRQATELAIKDNGVIPIFFLANSWASRPGFNYRPRTDGWTLAINATR</sequence>
<dbReference type="PANTHER" id="PTHR30290:SF9">
    <property type="entry name" value="OLIGOPEPTIDE-BINDING PROTEIN APPA"/>
    <property type="match status" value="1"/>
</dbReference>
<accession>A0ABS3KRL4</accession>
<comment type="similarity">
    <text evidence="2">Belongs to the bacterial solute-binding protein 5 family.</text>
</comment>
<dbReference type="SUPFAM" id="SSF53850">
    <property type="entry name" value="Periplasmic binding protein-like II"/>
    <property type="match status" value="1"/>
</dbReference>
<dbReference type="Gene3D" id="3.90.76.10">
    <property type="entry name" value="Dipeptide-binding Protein, Domain 1"/>
    <property type="match status" value="1"/>
</dbReference>
<organism evidence="7 8">
    <name type="scientific">Roseomonas haemaphysalidis</name>
    <dbReference type="NCBI Taxonomy" id="2768162"/>
    <lineage>
        <taxon>Bacteria</taxon>
        <taxon>Pseudomonadati</taxon>
        <taxon>Pseudomonadota</taxon>
        <taxon>Alphaproteobacteria</taxon>
        <taxon>Acetobacterales</taxon>
        <taxon>Roseomonadaceae</taxon>
        <taxon>Roseomonas</taxon>
    </lineage>
</organism>
<comment type="subcellular location">
    <subcellularLocation>
        <location evidence="1">Periplasm</location>
    </subcellularLocation>
</comment>
<feature type="domain" description="Solute-binding protein family 5" evidence="6">
    <location>
        <begin position="70"/>
        <end position="434"/>
    </location>
</feature>
<keyword evidence="3" id="KW-0813">Transport</keyword>
<dbReference type="InterPro" id="IPR039424">
    <property type="entry name" value="SBP_5"/>
</dbReference>
<evidence type="ECO:0000256" key="4">
    <source>
        <dbReference type="ARBA" id="ARBA00022729"/>
    </source>
</evidence>
<feature type="chain" id="PRO_5045481249" evidence="5">
    <location>
        <begin position="26"/>
        <end position="519"/>
    </location>
</feature>
<keyword evidence="8" id="KW-1185">Reference proteome</keyword>
<evidence type="ECO:0000313" key="7">
    <source>
        <dbReference type="EMBL" id="MBO1079595.1"/>
    </source>
</evidence>
<dbReference type="EMBL" id="JACTNG010000005">
    <property type="protein sequence ID" value="MBO1079595.1"/>
    <property type="molecule type" value="Genomic_DNA"/>
</dbReference>
<reference evidence="7 8" key="1">
    <citation type="submission" date="2020-09" db="EMBL/GenBank/DDBJ databases">
        <title>Roseomonas.</title>
        <authorList>
            <person name="Zhu W."/>
        </authorList>
    </citation>
    <scope>NUCLEOTIDE SEQUENCE [LARGE SCALE GENOMIC DNA]</scope>
    <source>
        <strain evidence="7 8">573</strain>
    </source>
</reference>
<proteinExistence type="inferred from homology"/>
<dbReference type="PANTHER" id="PTHR30290">
    <property type="entry name" value="PERIPLASMIC BINDING COMPONENT OF ABC TRANSPORTER"/>
    <property type="match status" value="1"/>
</dbReference>
<dbReference type="Gene3D" id="3.40.190.10">
    <property type="entry name" value="Periplasmic binding protein-like II"/>
    <property type="match status" value="1"/>
</dbReference>
<dbReference type="Pfam" id="PF00496">
    <property type="entry name" value="SBP_bac_5"/>
    <property type="match status" value="1"/>
</dbReference>
<protein>
    <submittedName>
        <fullName evidence="7">ABC transporter substrate-binding protein</fullName>
    </submittedName>
</protein>
<dbReference type="RefSeq" id="WP_207417250.1">
    <property type="nucleotide sequence ID" value="NZ_CP061177.1"/>
</dbReference>
<evidence type="ECO:0000256" key="3">
    <source>
        <dbReference type="ARBA" id="ARBA00022448"/>
    </source>
</evidence>
<evidence type="ECO:0000256" key="2">
    <source>
        <dbReference type="ARBA" id="ARBA00005695"/>
    </source>
</evidence>